<dbReference type="EMBL" id="LSMT01000510">
    <property type="protein sequence ID" value="PFX16892.1"/>
    <property type="molecule type" value="Genomic_DNA"/>
</dbReference>
<organism evidence="2 3">
    <name type="scientific">Stylophora pistillata</name>
    <name type="common">Smooth cauliflower coral</name>
    <dbReference type="NCBI Taxonomy" id="50429"/>
    <lineage>
        <taxon>Eukaryota</taxon>
        <taxon>Metazoa</taxon>
        <taxon>Cnidaria</taxon>
        <taxon>Anthozoa</taxon>
        <taxon>Hexacorallia</taxon>
        <taxon>Scleractinia</taxon>
        <taxon>Astrocoeniina</taxon>
        <taxon>Pocilloporidae</taxon>
        <taxon>Stylophora</taxon>
    </lineage>
</organism>
<feature type="compositionally biased region" description="Polar residues" evidence="1">
    <location>
        <begin position="210"/>
        <end position="228"/>
    </location>
</feature>
<dbReference type="AlphaFoldDB" id="A0A2B4RKW8"/>
<dbReference type="InterPro" id="IPR012340">
    <property type="entry name" value="NA-bd_OB-fold"/>
</dbReference>
<protein>
    <submittedName>
        <fullName evidence="2">Nitric oxide-inducible gene protein</fullName>
    </submittedName>
</protein>
<accession>A0A2B4RKW8</accession>
<dbReference type="InterPro" id="IPR043522">
    <property type="entry name" value="DDIAS"/>
</dbReference>
<dbReference type="SUPFAM" id="SSF50249">
    <property type="entry name" value="Nucleic acid-binding proteins"/>
    <property type="match status" value="1"/>
</dbReference>
<dbReference type="OrthoDB" id="5979309at2759"/>
<dbReference type="GO" id="GO:0005634">
    <property type="term" value="C:nucleus"/>
    <property type="evidence" value="ECO:0007669"/>
    <property type="project" value="TreeGrafter"/>
</dbReference>
<sequence>MYRTESVQYRYRISVMAADRTQLGQVTVFGSCLDRFFGTTATSFMRLVTSLSTVPSTIPWSRVVYQAMEQCFVGSLLHFGFRVSPPCRRGSKISHSSPVNLKNIVRRIPKPDKTSHQAGELPSLLACQVLPSSEQSPTVMQILKEYENELKRITTTPHPLSPIPSQHSLLLDSQTSYKLPECFSSNKRASSIYCSPHEFGSMNAPLVLTGFSQSPSDSAPTSDSGRATNNKERRKLQRPLSGEIGSSLTLNDKGNGKKLHISNQMQSGTPGILLNTNPNEDLRDLHLSAGWQEYDDFPSSEDLSAFLADLEKDDRQSLQALNSEKPASLLQSLYPDATFGEVVNECCLLDSSRSRDYREFTDFPSSEDLDVFLADMELDYGSVLIRKPLTPKITTVSTAQRDDIVSSRADHSPCLDDTAYSSEASDSQFLRDCETVFAELTGNNSTENVRVESKSVCVLPESLIPNKGREQNHAEETGEYDINRTTPGRFQHKNKTHDRITLTDLKVNQTSNGKCISSEHCGYSDVSMSNDSCDIFSTVSLTPDLFTQSLCSSERGSGTPDLSSSPTRKVVKFHSRCANHNMTPNSSSFEGGFRDCTNSCSVHELNSMSLFSSSDTSFISPVSSPLRRTGQGASCPSSAQGNEAASLPNVGHADVGNDFDTDSVAASFHSTPYNVFNNSKLVRKSWSTIQVSPLSSNSGSKSRRDVNCQGTPVLFSQVSNSSF</sequence>
<evidence type="ECO:0000313" key="2">
    <source>
        <dbReference type="EMBL" id="PFX16892.1"/>
    </source>
</evidence>
<dbReference type="PROSITE" id="PS51257">
    <property type="entry name" value="PROKAR_LIPOPROTEIN"/>
    <property type="match status" value="1"/>
</dbReference>
<proteinExistence type="predicted"/>
<feature type="compositionally biased region" description="Polar residues" evidence="1">
    <location>
        <begin position="631"/>
        <end position="643"/>
    </location>
</feature>
<dbReference type="GO" id="GO:1902230">
    <property type="term" value="P:negative regulation of intrinsic apoptotic signaling pathway in response to DNA damage"/>
    <property type="evidence" value="ECO:0007669"/>
    <property type="project" value="InterPro"/>
</dbReference>
<dbReference type="Proteomes" id="UP000225706">
    <property type="component" value="Unassembled WGS sequence"/>
</dbReference>
<feature type="region of interest" description="Disordered" evidence="1">
    <location>
        <begin position="210"/>
        <end position="276"/>
    </location>
</feature>
<evidence type="ECO:0000313" key="3">
    <source>
        <dbReference type="Proteomes" id="UP000225706"/>
    </source>
</evidence>
<evidence type="ECO:0000256" key="1">
    <source>
        <dbReference type="SAM" id="MobiDB-lite"/>
    </source>
</evidence>
<dbReference type="PANTHER" id="PTHR35537:SF1">
    <property type="entry name" value="DNA DAMAGE-INDUCED APOPTOSIS SUPPRESSOR PROTEIN"/>
    <property type="match status" value="1"/>
</dbReference>
<feature type="compositionally biased region" description="Polar residues" evidence="1">
    <location>
        <begin position="261"/>
        <end position="276"/>
    </location>
</feature>
<name>A0A2B4RKW8_STYPI</name>
<dbReference type="PANTHER" id="PTHR35537">
    <property type="entry name" value="DNA DAMAGE-INDUCIBLE APOPTOSIS SUPPRESSOR PROTEIN DDIAS"/>
    <property type="match status" value="1"/>
</dbReference>
<dbReference type="GO" id="GO:0005737">
    <property type="term" value="C:cytoplasm"/>
    <property type="evidence" value="ECO:0007669"/>
    <property type="project" value="TreeGrafter"/>
</dbReference>
<feature type="region of interest" description="Disordered" evidence="1">
    <location>
        <begin position="622"/>
        <end position="653"/>
    </location>
</feature>
<reference evidence="3" key="1">
    <citation type="journal article" date="2017" name="bioRxiv">
        <title>Comparative analysis of the genomes of Stylophora pistillata and Acropora digitifera provides evidence for extensive differences between species of corals.</title>
        <authorList>
            <person name="Voolstra C.R."/>
            <person name="Li Y."/>
            <person name="Liew Y.J."/>
            <person name="Baumgarten S."/>
            <person name="Zoccola D."/>
            <person name="Flot J.-F."/>
            <person name="Tambutte S."/>
            <person name="Allemand D."/>
            <person name="Aranda M."/>
        </authorList>
    </citation>
    <scope>NUCLEOTIDE SEQUENCE [LARGE SCALE GENOMIC DNA]</scope>
</reference>
<gene>
    <name evidence="2" type="primary">NOXIN</name>
    <name evidence="2" type="ORF">AWC38_SpisGene18810</name>
</gene>
<keyword evidence="3" id="KW-1185">Reference proteome</keyword>
<comment type="caution">
    <text evidence="2">The sequence shown here is derived from an EMBL/GenBank/DDBJ whole genome shotgun (WGS) entry which is preliminary data.</text>
</comment>